<feature type="transmembrane region" description="Helical" evidence="1">
    <location>
        <begin position="108"/>
        <end position="129"/>
    </location>
</feature>
<accession>A0A1I7HPQ5</accession>
<organism evidence="2 3">
    <name type="scientific">Pustulibacterium marinum</name>
    <dbReference type="NCBI Taxonomy" id="1224947"/>
    <lineage>
        <taxon>Bacteria</taxon>
        <taxon>Pseudomonadati</taxon>
        <taxon>Bacteroidota</taxon>
        <taxon>Flavobacteriia</taxon>
        <taxon>Flavobacteriales</taxon>
        <taxon>Flavobacteriaceae</taxon>
        <taxon>Pustulibacterium</taxon>
    </lineage>
</organism>
<dbReference type="Proteomes" id="UP000199138">
    <property type="component" value="Unassembled WGS sequence"/>
</dbReference>
<evidence type="ECO:0000313" key="3">
    <source>
        <dbReference type="Proteomes" id="UP000199138"/>
    </source>
</evidence>
<keyword evidence="1" id="KW-0472">Membrane</keyword>
<feature type="transmembrane region" description="Helical" evidence="1">
    <location>
        <begin position="79"/>
        <end position="101"/>
    </location>
</feature>
<dbReference type="EMBL" id="FPBK01000010">
    <property type="protein sequence ID" value="SFU62702.1"/>
    <property type="molecule type" value="Genomic_DNA"/>
</dbReference>
<keyword evidence="1" id="KW-1133">Transmembrane helix</keyword>
<evidence type="ECO:0000256" key="1">
    <source>
        <dbReference type="SAM" id="Phobius"/>
    </source>
</evidence>
<dbReference type="STRING" id="1224947.SAMN05216480_110111"/>
<reference evidence="3" key="1">
    <citation type="submission" date="2016-10" db="EMBL/GenBank/DDBJ databases">
        <authorList>
            <person name="Varghese N."/>
            <person name="Submissions S."/>
        </authorList>
    </citation>
    <scope>NUCLEOTIDE SEQUENCE [LARGE SCALE GENOMIC DNA]</scope>
    <source>
        <strain evidence="3">CGMCC 1.12333</strain>
    </source>
</reference>
<protein>
    <submittedName>
        <fullName evidence="2">Uncharacterized protein</fullName>
    </submittedName>
</protein>
<feature type="transmembrane region" description="Helical" evidence="1">
    <location>
        <begin position="38"/>
        <end position="59"/>
    </location>
</feature>
<name>A0A1I7HPQ5_9FLAO</name>
<gene>
    <name evidence="2" type="ORF">SAMN05216480_110111</name>
</gene>
<dbReference type="AlphaFoldDB" id="A0A1I7HPQ5"/>
<keyword evidence="1" id="KW-0812">Transmembrane</keyword>
<proteinExistence type="predicted"/>
<sequence length="155" mass="17552">MRLKVLNSAFLIMLGVSAVIFVYLIFLGYDEIRTFKDVIKIIAAVIFPMPILSFTRFFVISNYIPEHDDAYKDANKKPATIRLFLGFVLTVALLQLLELLLHKPLEELLIFAHLINSTTISLYVFNFILYNNLKANGALSGVLLGLAIHVFFLSN</sequence>
<feature type="transmembrane region" description="Helical" evidence="1">
    <location>
        <begin position="135"/>
        <end position="153"/>
    </location>
</feature>
<feature type="transmembrane region" description="Helical" evidence="1">
    <location>
        <begin position="6"/>
        <end position="26"/>
    </location>
</feature>
<evidence type="ECO:0000313" key="2">
    <source>
        <dbReference type="EMBL" id="SFU62702.1"/>
    </source>
</evidence>
<keyword evidence="3" id="KW-1185">Reference proteome</keyword>
<dbReference type="OrthoDB" id="1134534at2"/>